<organism evidence="1 2">
    <name type="scientific">Cryomyces antarcticus</name>
    <dbReference type="NCBI Taxonomy" id="329879"/>
    <lineage>
        <taxon>Eukaryota</taxon>
        <taxon>Fungi</taxon>
        <taxon>Dikarya</taxon>
        <taxon>Ascomycota</taxon>
        <taxon>Pezizomycotina</taxon>
        <taxon>Dothideomycetes</taxon>
        <taxon>Dothideomycetes incertae sedis</taxon>
        <taxon>Cryomyces</taxon>
    </lineage>
</organism>
<sequence>MLDFVRARNAEAGDAAGVADECVLVPGRVRVACAHATSDVDAEEILLAVAALFAAILHGRVPVVESVEHRGEVVDLWMEDTGEGEEE</sequence>
<evidence type="ECO:0000313" key="1">
    <source>
        <dbReference type="EMBL" id="KAK5239557.1"/>
    </source>
</evidence>
<gene>
    <name evidence="1" type="ORF">LTR16_011771</name>
</gene>
<evidence type="ECO:0000313" key="2">
    <source>
        <dbReference type="Proteomes" id="UP001357485"/>
    </source>
</evidence>
<feature type="non-terminal residue" evidence="1">
    <location>
        <position position="87"/>
    </location>
</feature>
<protein>
    <recommendedName>
        <fullName evidence="3">Aminotransferase class V domain-containing protein</fullName>
    </recommendedName>
</protein>
<proteinExistence type="predicted"/>
<name>A0ABR0LS23_9PEZI</name>
<dbReference type="EMBL" id="JAVRRA010011979">
    <property type="protein sequence ID" value="KAK5239557.1"/>
    <property type="molecule type" value="Genomic_DNA"/>
</dbReference>
<comment type="caution">
    <text evidence="1">The sequence shown here is derived from an EMBL/GenBank/DDBJ whole genome shotgun (WGS) entry which is preliminary data.</text>
</comment>
<keyword evidence="2" id="KW-1185">Reference proteome</keyword>
<reference evidence="1 2" key="1">
    <citation type="submission" date="2023-08" db="EMBL/GenBank/DDBJ databases">
        <title>Black Yeasts Isolated from many extreme environments.</title>
        <authorList>
            <person name="Coleine C."/>
            <person name="Stajich J.E."/>
            <person name="Selbmann L."/>
        </authorList>
    </citation>
    <scope>NUCLEOTIDE SEQUENCE [LARGE SCALE GENOMIC DNA]</scope>
    <source>
        <strain evidence="1 2">CCFEE 536</strain>
    </source>
</reference>
<evidence type="ECO:0008006" key="3">
    <source>
        <dbReference type="Google" id="ProtNLM"/>
    </source>
</evidence>
<accession>A0ABR0LS23</accession>
<dbReference type="Proteomes" id="UP001357485">
    <property type="component" value="Unassembled WGS sequence"/>
</dbReference>